<evidence type="ECO:0000256" key="6">
    <source>
        <dbReference type="RuleBase" id="RU368111"/>
    </source>
</evidence>
<sequence>MTSFIALVLITVTFVCRSRASELCSYTALLEVAGNSNIGRCSKGVGLGGLSEMSKLTTKQLEVVCVSTACNALMKEVAALNLGNCRVPKTEIYIQADILDVFAERCSALGSANNDGFVSSDNLTDSRISSVAISPASIVANILMVFLAVLLP</sequence>
<evidence type="ECO:0000313" key="10">
    <source>
        <dbReference type="Proteomes" id="UP000294530"/>
    </source>
</evidence>
<organism evidence="9 10">
    <name type="scientific">Bremia lactucae</name>
    <name type="common">Lettuce downy mildew</name>
    <dbReference type="NCBI Taxonomy" id="4779"/>
    <lineage>
        <taxon>Eukaryota</taxon>
        <taxon>Sar</taxon>
        <taxon>Stramenopiles</taxon>
        <taxon>Oomycota</taxon>
        <taxon>Peronosporomycetes</taxon>
        <taxon>Peronosporales</taxon>
        <taxon>Peronosporaceae</taxon>
        <taxon>Bremia</taxon>
    </lineage>
</organism>
<comment type="function">
    <text evidence="6">Induces local and distal defense responses (incompatible hypersensitive reaction) in plants from the solanaceae and cruciferae families. Elicits leaf necrosis and causes the accumulation of pathogenesis-related proteins. Might interact with the lipidic molecules of the plasma membrane.</text>
</comment>
<protein>
    <recommendedName>
        <fullName evidence="6">Elicitin</fullName>
    </recommendedName>
</protein>
<evidence type="ECO:0000256" key="5">
    <source>
        <dbReference type="ARBA" id="ARBA00023157"/>
    </source>
</evidence>
<keyword evidence="7" id="KW-1133">Transmembrane helix</keyword>
<evidence type="ECO:0000256" key="8">
    <source>
        <dbReference type="SAM" id="SignalP"/>
    </source>
</evidence>
<evidence type="ECO:0000256" key="1">
    <source>
        <dbReference type="ARBA" id="ARBA00004613"/>
    </source>
</evidence>
<dbReference type="Pfam" id="PF00964">
    <property type="entry name" value="Elicitin"/>
    <property type="match status" value="1"/>
</dbReference>
<proteinExistence type="inferred from homology"/>
<comment type="caution">
    <text evidence="9">The sequence shown here is derived from an EMBL/GenBank/DDBJ whole genome shotgun (WGS) entry which is preliminary data.</text>
</comment>
<keyword evidence="4 6" id="KW-0928">Hypersensitive response elicitation</keyword>
<dbReference type="GO" id="GO:0005576">
    <property type="term" value="C:extracellular region"/>
    <property type="evidence" value="ECO:0007669"/>
    <property type="project" value="UniProtKB-SubCell"/>
</dbReference>
<evidence type="ECO:0000256" key="3">
    <source>
        <dbReference type="ARBA" id="ARBA00022525"/>
    </source>
</evidence>
<gene>
    <name evidence="9" type="ORF">CCR75_002530</name>
</gene>
<dbReference type="AlphaFoldDB" id="A0A976IJ77"/>
<feature type="chain" id="PRO_5038122676" description="Elicitin" evidence="8">
    <location>
        <begin position="21"/>
        <end position="152"/>
    </location>
</feature>
<dbReference type="Gene3D" id="1.10.239.10">
    <property type="entry name" value="Elicitin domain"/>
    <property type="match status" value="1"/>
</dbReference>
<keyword evidence="8" id="KW-0732">Signal</keyword>
<comment type="similarity">
    <text evidence="2 6">Belongs to the elicitin family.</text>
</comment>
<evidence type="ECO:0000256" key="2">
    <source>
        <dbReference type="ARBA" id="ARBA00009544"/>
    </source>
</evidence>
<dbReference type="GeneID" id="94346298"/>
<keyword evidence="7" id="KW-0812">Transmembrane</keyword>
<name>A0A976IJ77_BRELC</name>
<dbReference type="InterPro" id="IPR002200">
    <property type="entry name" value="Elicitin"/>
</dbReference>
<feature type="signal peptide" evidence="8">
    <location>
        <begin position="1"/>
        <end position="20"/>
    </location>
</feature>
<dbReference type="SMART" id="SM01187">
    <property type="entry name" value="Elicitin"/>
    <property type="match status" value="1"/>
</dbReference>
<accession>A0A976IJ77</accession>
<evidence type="ECO:0000256" key="7">
    <source>
        <dbReference type="SAM" id="Phobius"/>
    </source>
</evidence>
<keyword evidence="5 6" id="KW-1015">Disulfide bond</keyword>
<dbReference type="SUPFAM" id="SSF48647">
    <property type="entry name" value="Fungal elicitin"/>
    <property type="match status" value="1"/>
</dbReference>
<feature type="transmembrane region" description="Helical" evidence="7">
    <location>
        <begin position="128"/>
        <end position="151"/>
    </location>
</feature>
<evidence type="ECO:0000313" key="9">
    <source>
        <dbReference type="EMBL" id="TDH72763.1"/>
    </source>
</evidence>
<keyword evidence="7" id="KW-0472">Membrane</keyword>
<dbReference type="OrthoDB" id="128130at2759"/>
<dbReference type="GO" id="GO:0052040">
    <property type="term" value="P:symbiont-mediated perturbation of host programmed cell death"/>
    <property type="evidence" value="ECO:0007669"/>
    <property type="project" value="UniProtKB-UniRule"/>
</dbReference>
<evidence type="ECO:0000256" key="4">
    <source>
        <dbReference type="ARBA" id="ARBA00022978"/>
    </source>
</evidence>
<dbReference type="KEGG" id="blac:94346298"/>
<dbReference type="RefSeq" id="XP_067822262.1">
    <property type="nucleotide sequence ID" value="XM_067960627.1"/>
</dbReference>
<keyword evidence="10" id="KW-1185">Reference proteome</keyword>
<keyword evidence="3 6" id="KW-0964">Secreted</keyword>
<dbReference type="InterPro" id="IPR036470">
    <property type="entry name" value="Elicitin_sf"/>
</dbReference>
<reference evidence="9 10" key="1">
    <citation type="journal article" date="2021" name="Genome Biol.">
        <title>AFLAP: assembly-free linkage analysis pipeline using k-mers from genome sequencing data.</title>
        <authorList>
            <person name="Fletcher K."/>
            <person name="Zhang L."/>
            <person name="Gil J."/>
            <person name="Han R."/>
            <person name="Cavanaugh K."/>
            <person name="Michelmore R."/>
        </authorList>
    </citation>
    <scope>NUCLEOTIDE SEQUENCE [LARGE SCALE GENOMIC DNA]</scope>
    <source>
        <strain evidence="9 10">SF5</strain>
    </source>
</reference>
<dbReference type="EMBL" id="SHOA02000012">
    <property type="protein sequence ID" value="TDH72763.1"/>
    <property type="molecule type" value="Genomic_DNA"/>
</dbReference>
<dbReference type="Proteomes" id="UP000294530">
    <property type="component" value="Unassembled WGS sequence"/>
</dbReference>
<comment type="subcellular location">
    <subcellularLocation>
        <location evidence="1 6">Secreted</location>
    </subcellularLocation>
</comment>